<dbReference type="Gene3D" id="3.40.390.30">
    <property type="entry name" value="Metalloproteases ('zincins'), catalytic domain"/>
    <property type="match status" value="1"/>
</dbReference>
<dbReference type="EMBL" id="PSQJ01000001">
    <property type="protein sequence ID" value="PTL86931.1"/>
    <property type="molecule type" value="Genomic_DNA"/>
</dbReference>
<sequence length="165" mass="18888">MNSPRIDLRIAVKSDYWRQDIDLNALCENIFSRTVFYLISNKVKYFLDFIEISLVFTDSNGIKKINTECRGINKPTNVLSFPSFFALSGDCLGPMLGDIILAYEVIKKETNLLEKKFEDHLTHMIVHGFLHLLGYDHVDDDDACVMEELEISILADLGVNDPYAY</sequence>
<dbReference type="Proteomes" id="UP000240811">
    <property type="component" value="Unassembled WGS sequence"/>
</dbReference>
<comment type="similarity">
    <text evidence="1 7">Belongs to the endoribonuclease YbeY family.</text>
</comment>
<comment type="function">
    <text evidence="7">Single strand-specific metallo-endoribonuclease involved in late-stage 70S ribosome quality control and in maturation of the 3' terminus of the 16S rRNA.</text>
</comment>
<evidence type="ECO:0000256" key="2">
    <source>
        <dbReference type="ARBA" id="ARBA00022722"/>
    </source>
</evidence>
<dbReference type="SUPFAM" id="SSF55486">
    <property type="entry name" value="Metalloproteases ('zincins'), catalytic domain"/>
    <property type="match status" value="1"/>
</dbReference>
<evidence type="ECO:0000256" key="7">
    <source>
        <dbReference type="HAMAP-Rule" id="MF_00009"/>
    </source>
</evidence>
<dbReference type="GO" id="GO:0004521">
    <property type="term" value="F:RNA endonuclease activity"/>
    <property type="evidence" value="ECO:0007669"/>
    <property type="project" value="UniProtKB-UniRule"/>
</dbReference>
<feature type="binding site" evidence="7">
    <location>
        <position position="131"/>
    </location>
    <ligand>
        <name>Zn(2+)</name>
        <dbReference type="ChEBI" id="CHEBI:29105"/>
        <note>catalytic</note>
    </ligand>
</feature>
<keyword evidence="6 7" id="KW-0862">Zinc</keyword>
<dbReference type="GO" id="GO:0006364">
    <property type="term" value="P:rRNA processing"/>
    <property type="evidence" value="ECO:0007669"/>
    <property type="project" value="UniProtKB-UniRule"/>
</dbReference>
<keyword evidence="5 7" id="KW-0378">Hydrolase</keyword>
<keyword evidence="7" id="KW-0690">Ribosome biogenesis</keyword>
<dbReference type="AlphaFoldDB" id="A0A2T4VYT4"/>
<name>A0A2T4VYT4_9HYPH</name>
<evidence type="ECO:0000256" key="1">
    <source>
        <dbReference type="ARBA" id="ARBA00010875"/>
    </source>
</evidence>
<proteinExistence type="inferred from homology"/>
<keyword evidence="7" id="KW-0963">Cytoplasm</keyword>
<keyword evidence="3 7" id="KW-0479">Metal-binding</keyword>
<dbReference type="PANTHER" id="PTHR46986:SF1">
    <property type="entry name" value="ENDORIBONUCLEASE YBEY, CHLOROPLASTIC"/>
    <property type="match status" value="1"/>
</dbReference>
<dbReference type="GO" id="GO:0005737">
    <property type="term" value="C:cytoplasm"/>
    <property type="evidence" value="ECO:0007669"/>
    <property type="project" value="UniProtKB-SubCell"/>
</dbReference>
<dbReference type="Pfam" id="PF02130">
    <property type="entry name" value="YbeY"/>
    <property type="match status" value="1"/>
</dbReference>
<dbReference type="PANTHER" id="PTHR46986">
    <property type="entry name" value="ENDORIBONUCLEASE YBEY, CHLOROPLASTIC"/>
    <property type="match status" value="1"/>
</dbReference>
<dbReference type="InterPro" id="IPR002036">
    <property type="entry name" value="YbeY"/>
</dbReference>
<evidence type="ECO:0000256" key="3">
    <source>
        <dbReference type="ARBA" id="ARBA00022723"/>
    </source>
</evidence>
<keyword evidence="4 7" id="KW-0255">Endonuclease</keyword>
<reference evidence="9" key="1">
    <citation type="submission" date="2018-02" db="EMBL/GenBank/DDBJ databases">
        <title>Genome sequence of Candidatus Liberibacter europaeus.</title>
        <authorList>
            <person name="Frampton R.A."/>
            <person name="Thompson S.M."/>
            <person name="David C."/>
            <person name="Addison S.M."/>
            <person name="Smith G.R."/>
        </authorList>
    </citation>
    <scope>NUCLEOTIDE SEQUENCE [LARGE SCALE GENOMIC DNA]</scope>
</reference>
<keyword evidence="7" id="KW-0698">rRNA processing</keyword>
<dbReference type="InterPro" id="IPR023091">
    <property type="entry name" value="MetalPrtase_cat_dom_sf_prd"/>
</dbReference>
<protein>
    <recommendedName>
        <fullName evidence="7">Endoribonuclease YbeY</fullName>
        <ecNumber evidence="7">3.1.-.-</ecNumber>
    </recommendedName>
</protein>
<evidence type="ECO:0000256" key="6">
    <source>
        <dbReference type="ARBA" id="ARBA00022833"/>
    </source>
</evidence>
<organism evidence="8 9">
    <name type="scientific">Candidatus Liberibacter europaeus</name>
    <dbReference type="NCBI Taxonomy" id="744859"/>
    <lineage>
        <taxon>Bacteria</taxon>
        <taxon>Pseudomonadati</taxon>
        <taxon>Pseudomonadota</taxon>
        <taxon>Alphaproteobacteria</taxon>
        <taxon>Hyphomicrobiales</taxon>
        <taxon>Rhizobiaceae</taxon>
        <taxon>Liberibacter</taxon>
    </lineage>
</organism>
<comment type="subcellular location">
    <subcellularLocation>
        <location evidence="7">Cytoplasm</location>
    </subcellularLocation>
</comment>
<evidence type="ECO:0000256" key="4">
    <source>
        <dbReference type="ARBA" id="ARBA00022759"/>
    </source>
</evidence>
<evidence type="ECO:0000313" key="9">
    <source>
        <dbReference type="Proteomes" id="UP000240811"/>
    </source>
</evidence>
<dbReference type="NCBIfam" id="TIGR00043">
    <property type="entry name" value="rRNA maturation RNase YbeY"/>
    <property type="match status" value="1"/>
</dbReference>
<feature type="binding site" evidence="7">
    <location>
        <position position="127"/>
    </location>
    <ligand>
        <name>Zn(2+)</name>
        <dbReference type="ChEBI" id="CHEBI:29105"/>
        <note>catalytic</note>
    </ligand>
</feature>
<keyword evidence="2 7" id="KW-0540">Nuclease</keyword>
<dbReference type="PROSITE" id="PS01306">
    <property type="entry name" value="UPF0054"/>
    <property type="match status" value="1"/>
</dbReference>
<dbReference type="GO" id="GO:0004222">
    <property type="term" value="F:metalloendopeptidase activity"/>
    <property type="evidence" value="ECO:0007669"/>
    <property type="project" value="InterPro"/>
</dbReference>
<feature type="binding site" evidence="7">
    <location>
        <position position="137"/>
    </location>
    <ligand>
        <name>Zn(2+)</name>
        <dbReference type="ChEBI" id="CHEBI:29105"/>
        <note>catalytic</note>
    </ligand>
</feature>
<dbReference type="EC" id="3.1.-.-" evidence="7"/>
<accession>A0A2T4VYT4</accession>
<comment type="caution">
    <text evidence="8">The sequence shown here is derived from an EMBL/GenBank/DDBJ whole genome shotgun (WGS) entry which is preliminary data.</text>
</comment>
<comment type="cofactor">
    <cofactor evidence="7">
        <name>Zn(2+)</name>
        <dbReference type="ChEBI" id="CHEBI:29105"/>
    </cofactor>
    <text evidence="7">Binds 1 zinc ion.</text>
</comment>
<gene>
    <name evidence="7 8" type="primary">ybeY</name>
    <name evidence="8" type="ORF">C4617_00465</name>
</gene>
<evidence type="ECO:0000313" key="8">
    <source>
        <dbReference type="EMBL" id="PTL86931.1"/>
    </source>
</evidence>
<dbReference type="GO" id="GO:0008270">
    <property type="term" value="F:zinc ion binding"/>
    <property type="evidence" value="ECO:0007669"/>
    <property type="project" value="UniProtKB-UniRule"/>
</dbReference>
<dbReference type="HAMAP" id="MF_00009">
    <property type="entry name" value="Endoribonucl_YbeY"/>
    <property type="match status" value="1"/>
</dbReference>
<dbReference type="InterPro" id="IPR020549">
    <property type="entry name" value="YbeY_CS"/>
</dbReference>
<evidence type="ECO:0000256" key="5">
    <source>
        <dbReference type="ARBA" id="ARBA00022801"/>
    </source>
</evidence>